<dbReference type="InterPro" id="IPR035898">
    <property type="entry name" value="TAZ_dom_sf"/>
</dbReference>
<dbReference type="InterPro" id="IPR000433">
    <property type="entry name" value="Znf_ZZ"/>
</dbReference>
<dbReference type="SMART" id="SM00291">
    <property type="entry name" value="ZnF_ZZ"/>
    <property type="match status" value="1"/>
</dbReference>
<evidence type="ECO:0000259" key="17">
    <source>
        <dbReference type="PROSITE" id="PS50135"/>
    </source>
</evidence>
<evidence type="ECO:0000256" key="15">
    <source>
        <dbReference type="SAM" id="MobiDB-lite"/>
    </source>
</evidence>
<dbReference type="PROSITE" id="PS50134">
    <property type="entry name" value="ZF_TAZ"/>
    <property type="match status" value="1"/>
</dbReference>
<evidence type="ECO:0000259" key="18">
    <source>
        <dbReference type="PROSITE" id="PS51727"/>
    </source>
</evidence>
<comment type="subcellular location">
    <subcellularLocation>
        <location evidence="1">Nucleus</location>
    </subcellularLocation>
</comment>
<evidence type="ECO:0000256" key="12">
    <source>
        <dbReference type="ARBA" id="ARBA00048017"/>
    </source>
</evidence>
<evidence type="ECO:0000256" key="7">
    <source>
        <dbReference type="ARBA" id="ARBA00022853"/>
    </source>
</evidence>
<keyword evidence="5 14" id="KW-0863">Zinc-finger</keyword>
<dbReference type="PROSITE" id="PS51727">
    <property type="entry name" value="CBP_P300_HAT"/>
    <property type="match status" value="1"/>
</dbReference>
<feature type="domain" description="ZZ-type" evidence="17">
    <location>
        <begin position="173"/>
        <end position="221"/>
    </location>
</feature>
<feature type="region of interest" description="Disordered" evidence="15">
    <location>
        <begin position="1"/>
        <end position="81"/>
    </location>
</feature>
<evidence type="ECO:0000256" key="13">
    <source>
        <dbReference type="PROSITE-ProRule" id="PRU00203"/>
    </source>
</evidence>
<keyword evidence="8" id="KW-0805">Transcription regulation</keyword>
<evidence type="ECO:0000256" key="2">
    <source>
        <dbReference type="ARBA" id="ARBA00013184"/>
    </source>
</evidence>
<name>A0A3P7LBN3_DIBLA</name>
<dbReference type="GO" id="GO:0000123">
    <property type="term" value="C:histone acetyltransferase complex"/>
    <property type="evidence" value="ECO:0007669"/>
    <property type="project" value="TreeGrafter"/>
</dbReference>
<keyword evidence="9" id="KW-0010">Activator</keyword>
<dbReference type="Pfam" id="PF00569">
    <property type="entry name" value="ZZ"/>
    <property type="match status" value="1"/>
</dbReference>
<dbReference type="SUPFAM" id="SSF57850">
    <property type="entry name" value="RING/U-box"/>
    <property type="match status" value="1"/>
</dbReference>
<dbReference type="InterPro" id="IPR013178">
    <property type="entry name" value="Histone_AcTrfase_Rtt109/CBP"/>
</dbReference>
<dbReference type="GO" id="GO:0005667">
    <property type="term" value="C:transcription regulator complex"/>
    <property type="evidence" value="ECO:0007669"/>
    <property type="project" value="TreeGrafter"/>
</dbReference>
<keyword evidence="6 13" id="KW-0862">Zinc</keyword>
<keyword evidence="3" id="KW-0808">Transferase</keyword>
<evidence type="ECO:0000313" key="20">
    <source>
        <dbReference type="Proteomes" id="UP000281553"/>
    </source>
</evidence>
<evidence type="ECO:0000256" key="3">
    <source>
        <dbReference type="ARBA" id="ARBA00022679"/>
    </source>
</evidence>
<keyword evidence="20" id="KW-1185">Reference proteome</keyword>
<evidence type="ECO:0000256" key="8">
    <source>
        <dbReference type="ARBA" id="ARBA00023015"/>
    </source>
</evidence>
<feature type="domain" description="TAZ-type" evidence="16">
    <location>
        <begin position="232"/>
        <end position="319"/>
    </location>
</feature>
<evidence type="ECO:0000256" key="6">
    <source>
        <dbReference type="ARBA" id="ARBA00022833"/>
    </source>
</evidence>
<proteinExistence type="predicted"/>
<dbReference type="InterPro" id="IPR043145">
    <property type="entry name" value="Znf_ZZ_sf"/>
</dbReference>
<reference evidence="19 20" key="1">
    <citation type="submission" date="2018-11" db="EMBL/GenBank/DDBJ databases">
        <authorList>
            <consortium name="Pathogen Informatics"/>
        </authorList>
    </citation>
    <scope>NUCLEOTIDE SEQUENCE [LARGE SCALE GENOMIC DNA]</scope>
</reference>
<keyword evidence="4 13" id="KW-0479">Metal-binding</keyword>
<evidence type="ECO:0000313" key="19">
    <source>
        <dbReference type="EMBL" id="VDN09267.1"/>
    </source>
</evidence>
<dbReference type="SUPFAM" id="SSF57933">
    <property type="entry name" value="TAZ domain"/>
    <property type="match status" value="1"/>
</dbReference>
<evidence type="ECO:0000256" key="4">
    <source>
        <dbReference type="ARBA" id="ARBA00022723"/>
    </source>
</evidence>
<feature type="compositionally biased region" description="Polar residues" evidence="15">
    <location>
        <begin position="399"/>
        <end position="408"/>
    </location>
</feature>
<dbReference type="GO" id="GO:0008270">
    <property type="term" value="F:zinc ion binding"/>
    <property type="evidence" value="ECO:0007669"/>
    <property type="project" value="UniProtKB-KW"/>
</dbReference>
<dbReference type="OrthoDB" id="899at2759"/>
<keyword evidence="11" id="KW-0539">Nucleus</keyword>
<accession>A0A3P7LBN3</accession>
<keyword evidence="10" id="KW-0804">Transcription</keyword>
<dbReference type="Gene3D" id="3.30.60.90">
    <property type="match status" value="1"/>
</dbReference>
<dbReference type="FunFam" id="3.30.60.90:FF:000003">
    <property type="entry name" value="E1A binding protein p300"/>
    <property type="match status" value="1"/>
</dbReference>
<evidence type="ECO:0000256" key="11">
    <source>
        <dbReference type="ARBA" id="ARBA00023242"/>
    </source>
</evidence>
<dbReference type="PROSITE" id="PS01357">
    <property type="entry name" value="ZF_ZZ_1"/>
    <property type="match status" value="1"/>
</dbReference>
<dbReference type="EC" id="2.3.1.48" evidence="2"/>
<evidence type="ECO:0000259" key="16">
    <source>
        <dbReference type="PROSITE" id="PS50134"/>
    </source>
</evidence>
<dbReference type="PANTHER" id="PTHR13808:SF1">
    <property type="entry name" value="HISTONE ACETYLTRANSFERASE"/>
    <property type="match status" value="1"/>
</dbReference>
<dbReference type="GO" id="GO:0045944">
    <property type="term" value="P:positive regulation of transcription by RNA polymerase II"/>
    <property type="evidence" value="ECO:0007669"/>
    <property type="project" value="TreeGrafter"/>
</dbReference>
<comment type="catalytic activity">
    <reaction evidence="12">
        <text>L-lysyl-[protein] + acetyl-CoA = N(6)-acetyl-L-lysyl-[protein] + CoA + H(+)</text>
        <dbReference type="Rhea" id="RHEA:45948"/>
        <dbReference type="Rhea" id="RHEA-COMP:9752"/>
        <dbReference type="Rhea" id="RHEA-COMP:10731"/>
        <dbReference type="ChEBI" id="CHEBI:15378"/>
        <dbReference type="ChEBI" id="CHEBI:29969"/>
        <dbReference type="ChEBI" id="CHEBI:57287"/>
        <dbReference type="ChEBI" id="CHEBI:57288"/>
        <dbReference type="ChEBI" id="CHEBI:61930"/>
        <dbReference type="EC" id="2.3.1.48"/>
    </reaction>
</comment>
<dbReference type="GO" id="GO:0003713">
    <property type="term" value="F:transcription coactivator activity"/>
    <property type="evidence" value="ECO:0007669"/>
    <property type="project" value="TreeGrafter"/>
</dbReference>
<organism evidence="19 20">
    <name type="scientific">Dibothriocephalus latus</name>
    <name type="common">Fish tapeworm</name>
    <name type="synonym">Diphyllobothrium latum</name>
    <dbReference type="NCBI Taxonomy" id="60516"/>
    <lineage>
        <taxon>Eukaryota</taxon>
        <taxon>Metazoa</taxon>
        <taxon>Spiralia</taxon>
        <taxon>Lophotrochozoa</taxon>
        <taxon>Platyhelminthes</taxon>
        <taxon>Cestoda</taxon>
        <taxon>Eucestoda</taxon>
        <taxon>Diphyllobothriidea</taxon>
        <taxon>Diphyllobothriidae</taxon>
        <taxon>Dibothriocephalus</taxon>
    </lineage>
</organism>
<dbReference type="Proteomes" id="UP000281553">
    <property type="component" value="Unassembled WGS sequence"/>
</dbReference>
<dbReference type="PROSITE" id="PS50135">
    <property type="entry name" value="ZF_ZZ_2"/>
    <property type="match status" value="1"/>
</dbReference>
<dbReference type="SMART" id="SM00551">
    <property type="entry name" value="ZnF_TAZ"/>
    <property type="match status" value="1"/>
</dbReference>
<dbReference type="GO" id="GO:0005634">
    <property type="term" value="C:nucleus"/>
    <property type="evidence" value="ECO:0007669"/>
    <property type="project" value="UniProtKB-SubCell"/>
</dbReference>
<feature type="compositionally biased region" description="Basic residues" evidence="15">
    <location>
        <begin position="53"/>
        <end position="65"/>
    </location>
</feature>
<feature type="zinc finger region" description="TAZ-type" evidence="13">
    <location>
        <begin position="232"/>
        <end position="319"/>
    </location>
</feature>
<evidence type="ECO:0000256" key="14">
    <source>
        <dbReference type="PROSITE-ProRule" id="PRU00228"/>
    </source>
</evidence>
<dbReference type="InterPro" id="IPR031162">
    <property type="entry name" value="CBP_P300_HAT"/>
</dbReference>
<feature type="region of interest" description="Disordered" evidence="15">
    <location>
        <begin position="327"/>
        <end position="439"/>
    </location>
</feature>
<dbReference type="Gene3D" id="1.20.1020.10">
    <property type="entry name" value="TAZ domain"/>
    <property type="match status" value="1"/>
</dbReference>
<sequence>METNPSGLPRSLELDKEERRRREEAVAIAETEDDDPDCSGGLEGGLGDPDKRSGKKKAKKRKGNKKSGSSLSSKRKKVDGPVDGITELSRKVYDTMEKLKEIFFVIRLHRNNAAASLPPIVDPDPLIQSELMESRDSFLQMAREKHLEFSSLRRAKYSTMVMLYELHNEGRQNFMYSCNVCKAQIETRWHCNECEEYDLCSRCYKRENHPHQMVQYGFGMDEDESNANGEPAEKSNSTVQRKGSLEYYAKALAHVYQCRDANCRMPTCVQMKQVLSHKRTCTKRANGTCTLCKQLASMYCYHARSCEDPKCQIPLCPTLKAHFRRQQIEQRRQQSKSLQRRTNLTRGATVASDGSSQHHPTHSLPESHTLAGSDSTRGSGAQMTQQGSKVSSYPVPSDLENSPNSSKNVHVPLVTSPPPLGPNKFLSVGKQFPGPESHA</sequence>
<dbReference type="GO" id="GO:0031490">
    <property type="term" value="F:chromatin DNA binding"/>
    <property type="evidence" value="ECO:0007669"/>
    <property type="project" value="TreeGrafter"/>
</dbReference>
<evidence type="ECO:0000256" key="5">
    <source>
        <dbReference type="ARBA" id="ARBA00022771"/>
    </source>
</evidence>
<dbReference type="AlphaFoldDB" id="A0A3P7LBN3"/>
<keyword evidence="7" id="KW-0156">Chromatin regulator</keyword>
<feature type="compositionally biased region" description="Polar residues" evidence="15">
    <location>
        <begin position="342"/>
        <end position="391"/>
    </location>
</feature>
<feature type="compositionally biased region" description="Basic and acidic residues" evidence="15">
    <location>
        <begin position="12"/>
        <end position="25"/>
    </location>
</feature>
<evidence type="ECO:0000256" key="1">
    <source>
        <dbReference type="ARBA" id="ARBA00004123"/>
    </source>
</evidence>
<evidence type="ECO:0000256" key="9">
    <source>
        <dbReference type="ARBA" id="ARBA00023159"/>
    </source>
</evidence>
<dbReference type="PANTHER" id="PTHR13808">
    <property type="entry name" value="CBP/P300-RELATED"/>
    <property type="match status" value="1"/>
</dbReference>
<evidence type="ECO:0000256" key="10">
    <source>
        <dbReference type="ARBA" id="ARBA00023163"/>
    </source>
</evidence>
<dbReference type="InterPro" id="IPR000197">
    <property type="entry name" value="Znf_TAZ"/>
</dbReference>
<dbReference type="Pfam" id="PF02135">
    <property type="entry name" value="zf-TAZ"/>
    <property type="match status" value="1"/>
</dbReference>
<gene>
    <name evidence="19" type="ORF">DILT_LOCUS5098</name>
</gene>
<feature type="domain" description="CBP/p300-type HAT" evidence="18">
    <location>
        <begin position="1"/>
        <end position="171"/>
    </location>
</feature>
<dbReference type="GO" id="GO:0004402">
    <property type="term" value="F:histone acetyltransferase activity"/>
    <property type="evidence" value="ECO:0007669"/>
    <property type="project" value="InterPro"/>
</dbReference>
<protein>
    <recommendedName>
        <fullName evidence="2">histone acetyltransferase</fullName>
        <ecNumber evidence="2">2.3.1.48</ecNumber>
    </recommendedName>
</protein>
<dbReference type="EMBL" id="UYRU01046710">
    <property type="protein sequence ID" value="VDN09267.1"/>
    <property type="molecule type" value="Genomic_DNA"/>
</dbReference>